<dbReference type="Proteomes" id="UP000002872">
    <property type="component" value="Unassembled WGS sequence"/>
</dbReference>
<dbReference type="InParanoid" id="I3EDL5"/>
<dbReference type="OrthoDB" id="10417282at2759"/>
<proteinExistence type="predicted"/>
<reference evidence="1" key="1">
    <citation type="submission" date="2011-01" db="EMBL/GenBank/DDBJ databases">
        <title>The Genome Sequence of Nematocida parisii strain ERTm3.</title>
        <authorList>
            <consortium name="The Broad Institute Genome Sequencing Platform"/>
            <consortium name="The Broad Institute Genome Sequencing Center for Infectious Disease"/>
            <person name="Cuomo C."/>
            <person name="Troemel E."/>
            <person name="Young S.K."/>
            <person name="Zeng Q."/>
            <person name="Gargeya S."/>
            <person name="Fitzgerald M."/>
            <person name="Haas B."/>
            <person name="Abouelleil A."/>
            <person name="Alvarado L."/>
            <person name="Arachchi H.M."/>
            <person name="Berlin A."/>
            <person name="Chapman S.B."/>
            <person name="Gearin G."/>
            <person name="Goldberg J."/>
            <person name="Griggs A."/>
            <person name="Gujja S."/>
            <person name="Hansen M."/>
            <person name="Heiman D."/>
            <person name="Howarth C."/>
            <person name="Larimer J."/>
            <person name="Lui A."/>
            <person name="MacDonald P.J.P."/>
            <person name="McCowen C."/>
            <person name="Montmayeur A."/>
            <person name="Murphy C."/>
            <person name="Neiman D."/>
            <person name="Pearson M."/>
            <person name="Priest M."/>
            <person name="Roberts A."/>
            <person name="Saif S."/>
            <person name="Shea T."/>
            <person name="Sisk P."/>
            <person name="Stolte C."/>
            <person name="Sykes S."/>
            <person name="Wortman J."/>
            <person name="Nusbaum C."/>
            <person name="Birren B."/>
        </authorList>
    </citation>
    <scope>NUCLEOTIDE SEQUENCE</scope>
    <source>
        <strain evidence="1">ERTm3</strain>
    </source>
</reference>
<gene>
    <name evidence="1" type="ORF">NEQG_02435</name>
</gene>
<keyword evidence="2" id="KW-1185">Reference proteome</keyword>
<protein>
    <submittedName>
        <fullName evidence="1">Uncharacterized protein</fullName>
    </submittedName>
</protein>
<sequence length="440" mass="51703">MKNPIFSSDNPKGIKEPTAYEEFMTGDFLNTPQFLIQSYIYEILDDNIVYNDIMVEIVNILISNIYFESDPDLVEKSKQLYNKCFLQLDNEDQIKIYNNTVKKYLADIKKLDSNESKHPWIPFKHRYSNLTHTRVQKPNLDTAESQIEAEEDAKYSNTVEFALLALFCCMMYDPVDNKYTTEHLSETFCLDVKEFFKRHDDPDQKITQKMQQEWSNILSNLKDSSIRYNKDKYELKSGLINILHVIKCIVGDEKMVNKAIMHVKGESKLRSSGRPDPRSKIDKLLIKLSKSTDLHIDEYSFKMEKVSENESDFFGRISLIYASDKRRNGLIFTISQTHMAIDIYPEEVFDLDSQEIYDQESNLILYTGFASFITKKYENPTSFIEYVILQRAKIHEEIIGARQYAIQYVHSDYVKEWIREDKNLPIDFIFLQGRIADMMD</sequence>
<dbReference type="HOGENOM" id="CLU_009683_7_0_1"/>
<evidence type="ECO:0000313" key="1">
    <source>
        <dbReference type="EMBL" id="EIJ87312.1"/>
    </source>
</evidence>
<dbReference type="EMBL" id="GL870883">
    <property type="protein sequence ID" value="EIJ87312.1"/>
    <property type="molecule type" value="Genomic_DNA"/>
</dbReference>
<organism evidence="1 2">
    <name type="scientific">Nematocida parisii (strain ERTm3)</name>
    <name type="common">Nematode killer fungus</name>
    <dbReference type="NCBI Taxonomy" id="935791"/>
    <lineage>
        <taxon>Eukaryota</taxon>
        <taxon>Fungi</taxon>
        <taxon>Fungi incertae sedis</taxon>
        <taxon>Microsporidia</taxon>
        <taxon>Nematocida</taxon>
    </lineage>
</organism>
<dbReference type="AlphaFoldDB" id="I3EDL5"/>
<accession>I3EDL5</accession>
<evidence type="ECO:0000313" key="2">
    <source>
        <dbReference type="Proteomes" id="UP000002872"/>
    </source>
</evidence>
<name>I3EDL5_NEMP3</name>
<dbReference type="VEuPathDB" id="MicrosporidiaDB:NEQG_02435"/>